<comment type="similarity">
    <text evidence="1">Belongs to the EXO5 family.</text>
</comment>
<feature type="compositionally biased region" description="Low complexity" evidence="2">
    <location>
        <begin position="304"/>
        <end position="319"/>
    </location>
</feature>
<feature type="compositionally biased region" description="Basic and acidic residues" evidence="2">
    <location>
        <begin position="255"/>
        <end position="269"/>
    </location>
</feature>
<gene>
    <name evidence="3" type="ORF">PSFLO_07287</name>
</gene>
<organism evidence="3 4">
    <name type="scientific">Pseudozyma flocculosa</name>
    <dbReference type="NCBI Taxonomy" id="84751"/>
    <lineage>
        <taxon>Eukaryota</taxon>
        <taxon>Fungi</taxon>
        <taxon>Dikarya</taxon>
        <taxon>Basidiomycota</taxon>
        <taxon>Ustilaginomycotina</taxon>
        <taxon>Ustilaginomycetes</taxon>
        <taxon>Ustilaginales</taxon>
        <taxon>Ustilaginaceae</taxon>
        <taxon>Pseudozyma</taxon>
    </lineage>
</organism>
<dbReference type="Proteomes" id="UP000323386">
    <property type="component" value="Unassembled WGS sequence"/>
</dbReference>
<proteinExistence type="inferred from homology"/>
<keyword evidence="4" id="KW-1185">Reference proteome</keyword>
<feature type="region of interest" description="Disordered" evidence="2">
    <location>
        <begin position="506"/>
        <end position="549"/>
    </location>
</feature>
<evidence type="ECO:0000313" key="3">
    <source>
        <dbReference type="EMBL" id="SPO41805.1"/>
    </source>
</evidence>
<name>A0A5C3FDP0_9BASI</name>
<feature type="compositionally biased region" description="Low complexity" evidence="2">
    <location>
        <begin position="326"/>
        <end position="339"/>
    </location>
</feature>
<dbReference type="EMBL" id="OOIP01000031">
    <property type="protein sequence ID" value="SPO41805.1"/>
    <property type="molecule type" value="Genomic_DNA"/>
</dbReference>
<feature type="region of interest" description="Disordered" evidence="2">
    <location>
        <begin position="562"/>
        <end position="585"/>
    </location>
</feature>
<feature type="compositionally biased region" description="Basic residues" evidence="2">
    <location>
        <begin position="567"/>
        <end position="585"/>
    </location>
</feature>
<evidence type="ECO:0008006" key="5">
    <source>
        <dbReference type="Google" id="ProtNLM"/>
    </source>
</evidence>
<feature type="compositionally biased region" description="Polar residues" evidence="2">
    <location>
        <begin position="43"/>
        <end position="55"/>
    </location>
</feature>
<dbReference type="GO" id="GO:0005634">
    <property type="term" value="C:nucleus"/>
    <property type="evidence" value="ECO:0007669"/>
    <property type="project" value="TreeGrafter"/>
</dbReference>
<evidence type="ECO:0000256" key="2">
    <source>
        <dbReference type="SAM" id="MobiDB-lite"/>
    </source>
</evidence>
<feature type="compositionally biased region" description="Pro residues" evidence="2">
    <location>
        <begin position="532"/>
        <end position="546"/>
    </location>
</feature>
<protein>
    <recommendedName>
        <fullName evidence="5">Defects in morphology protein 1</fullName>
    </recommendedName>
</protein>
<feature type="compositionally biased region" description="Polar residues" evidence="2">
    <location>
        <begin position="506"/>
        <end position="515"/>
    </location>
</feature>
<accession>A0A5C3FDP0</accession>
<dbReference type="GO" id="GO:0036297">
    <property type="term" value="P:interstrand cross-link repair"/>
    <property type="evidence" value="ECO:0007669"/>
    <property type="project" value="TreeGrafter"/>
</dbReference>
<dbReference type="OrthoDB" id="354769at2759"/>
<dbReference type="PANTHER" id="PTHR14464:SF4">
    <property type="entry name" value="EXONUCLEASE V"/>
    <property type="match status" value="1"/>
</dbReference>
<dbReference type="GO" id="GO:0005739">
    <property type="term" value="C:mitochondrion"/>
    <property type="evidence" value="ECO:0007669"/>
    <property type="project" value="TreeGrafter"/>
</dbReference>
<feature type="compositionally biased region" description="Polar residues" evidence="2">
    <location>
        <begin position="1"/>
        <end position="11"/>
    </location>
</feature>
<dbReference type="GO" id="GO:0045145">
    <property type="term" value="F:single-stranded DNA 5'-3' DNA exonuclease activity"/>
    <property type="evidence" value="ECO:0007669"/>
    <property type="project" value="InterPro"/>
</dbReference>
<feature type="region of interest" description="Disordered" evidence="2">
    <location>
        <begin position="213"/>
        <end position="351"/>
    </location>
</feature>
<dbReference type="InterPro" id="IPR019190">
    <property type="entry name" value="EXOV"/>
</dbReference>
<reference evidence="3 4" key="1">
    <citation type="submission" date="2018-03" db="EMBL/GenBank/DDBJ databases">
        <authorList>
            <person name="Guldener U."/>
        </authorList>
    </citation>
    <scope>NUCLEOTIDE SEQUENCE [LARGE SCALE GENOMIC DNA]</scope>
    <source>
        <strain evidence="3 4">DAOM196992</strain>
    </source>
</reference>
<evidence type="ECO:0000313" key="4">
    <source>
        <dbReference type="Proteomes" id="UP000323386"/>
    </source>
</evidence>
<dbReference type="Pfam" id="PF09810">
    <property type="entry name" value="Exo5"/>
    <property type="match status" value="1"/>
</dbReference>
<evidence type="ECO:0000256" key="1">
    <source>
        <dbReference type="ARBA" id="ARBA00009797"/>
    </source>
</evidence>
<dbReference type="AlphaFoldDB" id="A0A5C3FDP0"/>
<feature type="region of interest" description="Disordered" evidence="2">
    <location>
        <begin position="1"/>
        <end position="70"/>
    </location>
</feature>
<sequence>MATTSTPQQRSIELVVDKGPTAVPAPPSSQSQDALAKAHAAPTESQAESQTSQPSRSRRGRKWSPPSSLQDHFRRKGYLSVTELTSPSWCEYNYQYSVIGALSTLPASQRPAAITTPDGATLQPSLAVLEEKERVLDKGKAVHAQLEWEAQPGEAVQLDTSTKEDSWAARLLDTWCKLQWLNRGGAARELELCGWIQGELVRGVVDEVVRRPLDQGAPGGVADTVDGEAAEAKQKVWASQEEWKREQRRKPKKAKAAEDQADAKFKTTKLEGFGFTPPGKKTDAKGTADPAVSSSQLAGAKGIADTAGSSSQSTSADASPGPASQLAPAGESALASAAPMQMASAEPSQDAEMLVTNDGKGWGYFLSDTKTRVSPFLPAEQDQAQARRQCMIYKRLFDGMCLGALASQRGQAPSQSEMSFDPHATPIDWIATLESLSLSPHETLSSGFLASALPLAESWGCDLFALPALRSGGDGAAASEGCTLSDIVALLERGLCDLVDDARRGSSLSTANATATEEPRGPPADDATSAAPPTPATPATPGPPPHEVMQSTLTLSYIHQPSTLNRQGKRHPSRGGSKQKPKQPRRYLGHVSFAHDADGLQAFLVDALELWRGSRALRGVTPAETRRCWHCVWQEGCEWRQKMADEVDERIRTRKGRVEAQGGAAPAVAAAAVPAAAAATATAEVQVELEMQVDVDVRDDTARVEGDDDELWSQFSDISASELADL</sequence>
<dbReference type="PANTHER" id="PTHR14464">
    <property type="entry name" value="EXONUCLEASE V"/>
    <property type="match status" value="1"/>
</dbReference>